<dbReference type="EMBL" id="KZ824570">
    <property type="protein sequence ID" value="RAK84823.1"/>
    <property type="molecule type" value="Genomic_DNA"/>
</dbReference>
<organism evidence="1 2">
    <name type="scientific">Aspergillus costaricaensis CBS 115574</name>
    <dbReference type="NCBI Taxonomy" id="1448317"/>
    <lineage>
        <taxon>Eukaryota</taxon>
        <taxon>Fungi</taxon>
        <taxon>Dikarya</taxon>
        <taxon>Ascomycota</taxon>
        <taxon>Pezizomycotina</taxon>
        <taxon>Eurotiomycetes</taxon>
        <taxon>Eurotiomycetidae</taxon>
        <taxon>Eurotiales</taxon>
        <taxon>Aspergillaceae</taxon>
        <taxon>Aspergillus</taxon>
        <taxon>Aspergillus subgen. Circumdati</taxon>
    </lineage>
</organism>
<keyword evidence="2" id="KW-1185">Reference proteome</keyword>
<dbReference type="Proteomes" id="UP000249748">
    <property type="component" value="Unassembled WGS sequence"/>
</dbReference>
<evidence type="ECO:0000313" key="2">
    <source>
        <dbReference type="Proteomes" id="UP000249748"/>
    </source>
</evidence>
<gene>
    <name evidence="1" type="ORF">BO79DRAFT_221207</name>
</gene>
<accession>A0ACD1I3F5</accession>
<name>A0ACD1I3F5_9EURO</name>
<protein>
    <submittedName>
        <fullName evidence="1">Uncharacterized protein</fullName>
    </submittedName>
</protein>
<reference evidence="1" key="1">
    <citation type="submission" date="2018-02" db="EMBL/GenBank/DDBJ databases">
        <title>The genomes of Aspergillus section Nigri reveals drivers in fungal speciation.</title>
        <authorList>
            <consortium name="DOE Joint Genome Institute"/>
            <person name="Vesth T.C."/>
            <person name="Nybo J."/>
            <person name="Theobald S."/>
            <person name="Brandl J."/>
            <person name="Frisvad J.C."/>
            <person name="Nielsen K.F."/>
            <person name="Lyhne E.K."/>
            <person name="Kogle M.E."/>
            <person name="Kuo A."/>
            <person name="Riley R."/>
            <person name="Clum A."/>
            <person name="Nolan M."/>
            <person name="Lipzen A."/>
            <person name="Salamov A."/>
            <person name="Henrissat B."/>
            <person name="Wiebenga A."/>
            <person name="De vries R.P."/>
            <person name="Grigoriev I.V."/>
            <person name="Mortensen U.H."/>
            <person name="Andersen M.R."/>
            <person name="Baker S.E."/>
        </authorList>
    </citation>
    <scope>NUCLEOTIDE SEQUENCE</scope>
    <source>
        <strain evidence="1">CBS 115574</strain>
    </source>
</reference>
<sequence length="194" mass="21271">MLLALSTLTALLSTRASAWTPAPPQSSSTAACRHSIVNNTITFFSHAPMSFSYGVKNTAACADRCAELVQCQAWLYSTSGQECHLYRDQPVFHSSNPLFVSGFCMVEEEGAQAEEARETKKPVFPHTNIYPSSSPTPSSVLLSSVLPQHTLHQYTNFESDATTTPLAAHLIVFIRICKTVFSADRNESLTKCYT</sequence>
<evidence type="ECO:0000313" key="1">
    <source>
        <dbReference type="EMBL" id="RAK84823.1"/>
    </source>
</evidence>
<proteinExistence type="predicted"/>